<organism evidence="3 4">
    <name type="scientific">Cardamine amara subsp. amara</name>
    <dbReference type="NCBI Taxonomy" id="228776"/>
    <lineage>
        <taxon>Eukaryota</taxon>
        <taxon>Viridiplantae</taxon>
        <taxon>Streptophyta</taxon>
        <taxon>Embryophyta</taxon>
        <taxon>Tracheophyta</taxon>
        <taxon>Spermatophyta</taxon>
        <taxon>Magnoliopsida</taxon>
        <taxon>eudicotyledons</taxon>
        <taxon>Gunneridae</taxon>
        <taxon>Pentapetalae</taxon>
        <taxon>rosids</taxon>
        <taxon>malvids</taxon>
        <taxon>Brassicales</taxon>
        <taxon>Brassicaceae</taxon>
        <taxon>Cardamineae</taxon>
        <taxon>Cardamine</taxon>
    </lineage>
</organism>
<reference evidence="3 4" key="1">
    <citation type="submission" date="2024-04" db="EMBL/GenBank/DDBJ databases">
        <title>Genome assembly C_amara_ONT_v2.</title>
        <authorList>
            <person name="Yant L."/>
            <person name="Moore C."/>
            <person name="Slenker M."/>
        </authorList>
    </citation>
    <scope>NUCLEOTIDE SEQUENCE [LARGE SCALE GENOMIC DNA]</scope>
    <source>
        <tissue evidence="3">Leaf</tissue>
    </source>
</reference>
<protein>
    <submittedName>
        <fullName evidence="3">Protein PHLOEM PROTEIN 2-LIKE A8</fullName>
    </submittedName>
</protein>
<dbReference type="InterPro" id="IPR035897">
    <property type="entry name" value="Toll_tir_struct_dom_sf"/>
</dbReference>
<dbReference type="SUPFAM" id="SSF52200">
    <property type="entry name" value="Toll/Interleukin receptor TIR domain"/>
    <property type="match status" value="1"/>
</dbReference>
<keyword evidence="1" id="KW-0520">NAD</keyword>
<dbReference type="Gene3D" id="3.40.50.10140">
    <property type="entry name" value="Toll/interleukin-1 receptor homology (TIR) domain"/>
    <property type="match status" value="1"/>
</dbReference>
<feature type="domain" description="TIR" evidence="2">
    <location>
        <begin position="8"/>
        <end position="117"/>
    </location>
</feature>
<dbReference type="PROSITE" id="PS50104">
    <property type="entry name" value="TIR"/>
    <property type="match status" value="1"/>
</dbReference>
<dbReference type="EMBL" id="JBANAX010000059">
    <property type="protein sequence ID" value="KAL1223951.1"/>
    <property type="molecule type" value="Genomic_DNA"/>
</dbReference>
<evidence type="ECO:0000256" key="1">
    <source>
        <dbReference type="ARBA" id="ARBA00023027"/>
    </source>
</evidence>
<dbReference type="SMART" id="SM00255">
    <property type="entry name" value="TIR"/>
    <property type="match status" value="1"/>
</dbReference>
<proteinExistence type="predicted"/>
<dbReference type="PANTHER" id="PTHR32009:SF75">
    <property type="entry name" value="PROTEIN PHLOEM PROTEIN 2-LIKE A5-RELATED"/>
    <property type="match status" value="1"/>
</dbReference>
<dbReference type="Pfam" id="PF01582">
    <property type="entry name" value="TIR"/>
    <property type="match status" value="1"/>
</dbReference>
<comment type="caution">
    <text evidence="3">The sequence shown here is derived from an EMBL/GenBank/DDBJ whole genome shotgun (WGS) entry which is preliminary data.</text>
</comment>
<gene>
    <name evidence="3" type="ORF">V5N11_004491</name>
</gene>
<evidence type="ECO:0000313" key="3">
    <source>
        <dbReference type="EMBL" id="KAL1223951.1"/>
    </source>
</evidence>
<name>A0ABD1C3Z2_CARAN</name>
<dbReference type="InterPro" id="IPR000157">
    <property type="entry name" value="TIR_dom"/>
</dbReference>
<evidence type="ECO:0000259" key="2">
    <source>
        <dbReference type="PROSITE" id="PS50104"/>
    </source>
</evidence>
<sequence length="117" mass="13026">MAASSTQTGPQVFINFRGRNVRNGFMSFLEPAMREANINVFVDKDEVVGTDLANLFVRIQESRVAVVIFSKDYTSSEWCLDELAEIKDCIEQGGLNVFPIFYKLEPAVVRGGGREGT</sequence>
<accession>A0ABD1C3Z2</accession>
<dbReference type="PANTHER" id="PTHR32009">
    <property type="entry name" value="TMV RESISTANCE PROTEIN N-LIKE"/>
    <property type="match status" value="1"/>
</dbReference>
<keyword evidence="4" id="KW-1185">Reference proteome</keyword>
<dbReference type="Proteomes" id="UP001558713">
    <property type="component" value="Unassembled WGS sequence"/>
</dbReference>
<dbReference type="AlphaFoldDB" id="A0ABD1C3Z2"/>
<evidence type="ECO:0000313" key="4">
    <source>
        <dbReference type="Proteomes" id="UP001558713"/>
    </source>
</evidence>